<feature type="region of interest" description="Disordered" evidence="1">
    <location>
        <begin position="1"/>
        <end position="40"/>
    </location>
</feature>
<accession>A0A8H4L5J2</accession>
<feature type="compositionally biased region" description="Basic and acidic residues" evidence="1">
    <location>
        <begin position="70"/>
        <end position="97"/>
    </location>
</feature>
<protein>
    <submittedName>
        <fullName evidence="2">Uncharacterized protein</fullName>
    </submittedName>
</protein>
<reference evidence="2 3" key="1">
    <citation type="submission" date="2020-01" db="EMBL/GenBank/DDBJ databases">
        <title>Identification and distribution of gene clusters putatively required for synthesis of sphingolipid metabolism inhibitors in phylogenetically diverse species of the filamentous fungus Fusarium.</title>
        <authorList>
            <person name="Kim H.-S."/>
            <person name="Busman M."/>
            <person name="Brown D.W."/>
            <person name="Divon H."/>
            <person name="Uhlig S."/>
            <person name="Proctor R.H."/>
        </authorList>
    </citation>
    <scope>NUCLEOTIDE SEQUENCE [LARGE SCALE GENOMIC DNA]</scope>
    <source>
        <strain evidence="2 3">NRRL 20459</strain>
    </source>
</reference>
<dbReference type="Proteomes" id="UP000554235">
    <property type="component" value="Unassembled WGS sequence"/>
</dbReference>
<comment type="caution">
    <text evidence="2">The sequence shown here is derived from an EMBL/GenBank/DDBJ whole genome shotgun (WGS) entry which is preliminary data.</text>
</comment>
<dbReference type="AlphaFoldDB" id="A0A8H4L5J2"/>
<gene>
    <name evidence="2" type="ORF">FALBO_9698</name>
</gene>
<name>A0A8H4L5J2_9HYPO</name>
<sequence>MGRRSTASAPPRSNRHSSQRSQQQRPPPHRQRPIPQKECGFDWTPGIVLGLLGAFTLFNWDFEKYRKRHDGYERERRKGSSDDDDRSDEHGALGKVA</sequence>
<organism evidence="2 3">
    <name type="scientific">Fusarium albosuccineum</name>
    <dbReference type="NCBI Taxonomy" id="1237068"/>
    <lineage>
        <taxon>Eukaryota</taxon>
        <taxon>Fungi</taxon>
        <taxon>Dikarya</taxon>
        <taxon>Ascomycota</taxon>
        <taxon>Pezizomycotina</taxon>
        <taxon>Sordariomycetes</taxon>
        <taxon>Hypocreomycetidae</taxon>
        <taxon>Hypocreales</taxon>
        <taxon>Nectriaceae</taxon>
        <taxon>Fusarium</taxon>
        <taxon>Fusarium decemcellulare species complex</taxon>
    </lineage>
</organism>
<evidence type="ECO:0000313" key="2">
    <source>
        <dbReference type="EMBL" id="KAF4463480.1"/>
    </source>
</evidence>
<dbReference type="OrthoDB" id="4900573at2759"/>
<dbReference type="EMBL" id="JAADYS010001347">
    <property type="protein sequence ID" value="KAF4463480.1"/>
    <property type="molecule type" value="Genomic_DNA"/>
</dbReference>
<evidence type="ECO:0000313" key="3">
    <source>
        <dbReference type="Proteomes" id="UP000554235"/>
    </source>
</evidence>
<proteinExistence type="predicted"/>
<keyword evidence="3" id="KW-1185">Reference proteome</keyword>
<feature type="region of interest" description="Disordered" evidence="1">
    <location>
        <begin position="69"/>
        <end position="97"/>
    </location>
</feature>
<evidence type="ECO:0000256" key="1">
    <source>
        <dbReference type="SAM" id="MobiDB-lite"/>
    </source>
</evidence>